<keyword evidence="4" id="KW-0482">Metalloprotease</keyword>
<feature type="region of interest" description="Disordered" evidence="3">
    <location>
        <begin position="470"/>
        <end position="509"/>
    </location>
</feature>
<evidence type="ECO:0000313" key="5">
    <source>
        <dbReference type="Proteomes" id="UP000239340"/>
    </source>
</evidence>
<evidence type="ECO:0000313" key="4">
    <source>
        <dbReference type="EMBL" id="AUX75353.1"/>
    </source>
</evidence>
<sequence>MSKKVKSIAPPQAMLALDPLAAGYTIPGVGDQTVNGDGGSNFISTGSGSDTIDGGLGADTIKAGTGDDEILNQSPAGLLGDKIDGGLGFDVLGIDFSGSSKGVSFAAFDPIVTKAVLGATILNVERFELAGSNFADTFTGGRWNDWFEGGAGADVLNGGIGKDWLEGGAGSDRIYGGNGDDSVLGDAGDDYLSGGYGIDWLSADEGNDTLLGGAGGDYLYGHSGNDNIKGESGTDTISGGSGRDVIDGGSEDDYLAGDGDDDTVLGGAGNDTIRHSIESWASDGKDVLDGGVGYDEVELSGLSGTFTAKSSSTKQTLSNGTTIINFEAYTIYGSDTADWFTGWTGADTLSGKSGNDTLVGLGGNDHLDGGLGSDSLDGGEGNDLLIVGSGGKDTVKAGSGNDSVWIDRADIHSGLTFTVSGTTAKLSDGTVVTDGESFTIDTGNGSDVISAGTAAYLNVDAGSGNNRLTGGKGGDSFYSTSGSDTVSGGDGDDRIIDNGGGTNRLDGGNGNDYISAEAETGTALTIMLGAAGGDQLSVNYAGGSTAGRFSVDGGSGTDTLWISRYDSTKNLSFVLSANATLVNGDVTVKNVEVVNFISGQGHDTLTAGNLDDDLNGMGGNDTLKGLGGNDELTGWTGADKLYGGDGNDVLWGSGGIKDSNADSLYGEKGNDILNMNAGDYASGGDGFDRAVIEFGEETFDVSFVFGSGLVKVNANTSFTGMEALEYVGGSGKDTVTGSTQIDYLEGGLGNDALRGGGGNDYLIDGKGNDRLYGDAGNDTFDRFSDETGTDYFDGGSGVDTLEFDIVSDRAVIIDLENSAKNGGVATGLTLVSIENVVGQNKEDTILGNGVANTLKGGMGDDRLDGRAGNDKLEGGAHGDLLTGGSGADHFIYVTGDAIGSGDQITDFKRGEDKVVIDKDVFGFIALVLYSGNDLKATGTAAQFFFETDNGRLWYDADGTGNEADAVLMATLDKVTSLAATDFLLV</sequence>
<dbReference type="Gene3D" id="2.150.10.10">
    <property type="entry name" value="Serralysin-like metalloprotease, C-terminal"/>
    <property type="match status" value="7"/>
</dbReference>
<dbReference type="GO" id="GO:0005576">
    <property type="term" value="C:extracellular region"/>
    <property type="evidence" value="ECO:0007669"/>
    <property type="project" value="UniProtKB-SubCell"/>
</dbReference>
<reference evidence="4 5" key="1">
    <citation type="submission" date="2017-10" db="EMBL/GenBank/DDBJ databases">
        <title>Analysis of the genome sequences of Rhizobium populations associated to common bean (phaseolus vulgaris).</title>
        <authorList>
            <person name="Bustos P."/>
            <person name="Santamaria R.I."/>
            <person name="Miranda-Sanchez F."/>
            <person name="Perez-Carrascal O."/>
            <person name="Juarez S."/>
            <person name="Lozano L."/>
            <person name="Martinez-Flores I."/>
            <person name="Vinuesa P."/>
            <person name="Martinez-Romero E."/>
            <person name="Cevallos M.A."/>
            <person name="Romero D."/>
            <person name="Davila G."/>
            <person name="Gonzalez V."/>
        </authorList>
    </citation>
    <scope>NUCLEOTIDE SEQUENCE [LARGE SCALE GENOMIC DNA]</scope>
    <source>
        <strain evidence="4 5">NXT3</strain>
    </source>
</reference>
<evidence type="ECO:0000256" key="3">
    <source>
        <dbReference type="SAM" id="MobiDB-lite"/>
    </source>
</evidence>
<dbReference type="RefSeq" id="WP_104838807.1">
    <property type="nucleotide sequence ID" value="NZ_CP024307.1"/>
</dbReference>
<dbReference type="GO" id="GO:0006508">
    <property type="term" value="P:proteolysis"/>
    <property type="evidence" value="ECO:0007669"/>
    <property type="project" value="UniProtKB-KW"/>
</dbReference>
<gene>
    <name evidence="4" type="ORF">NXT3_CH00753</name>
</gene>
<dbReference type="Proteomes" id="UP000239340">
    <property type="component" value="Chromosome"/>
</dbReference>
<dbReference type="EMBL" id="CP024307">
    <property type="protein sequence ID" value="AUX75353.1"/>
    <property type="molecule type" value="Genomic_DNA"/>
</dbReference>
<feature type="compositionally biased region" description="Gly residues" evidence="3">
    <location>
        <begin position="498"/>
        <end position="509"/>
    </location>
</feature>
<dbReference type="GO" id="GO:0005509">
    <property type="term" value="F:calcium ion binding"/>
    <property type="evidence" value="ECO:0007669"/>
    <property type="project" value="InterPro"/>
</dbReference>
<dbReference type="PANTHER" id="PTHR38340:SF1">
    <property type="entry name" value="S-LAYER PROTEIN"/>
    <property type="match status" value="1"/>
</dbReference>
<dbReference type="GO" id="GO:0008237">
    <property type="term" value="F:metallopeptidase activity"/>
    <property type="evidence" value="ECO:0007669"/>
    <property type="project" value="UniProtKB-KW"/>
</dbReference>
<proteinExistence type="predicted"/>
<protein>
    <submittedName>
        <fullName evidence="4">Serralysin-like metalloprotease domain-containing protein</fullName>
    </submittedName>
</protein>
<dbReference type="Pfam" id="PF00353">
    <property type="entry name" value="HemolysinCabind"/>
    <property type="match status" value="13"/>
</dbReference>
<dbReference type="PANTHER" id="PTHR38340">
    <property type="entry name" value="S-LAYER PROTEIN"/>
    <property type="match status" value="1"/>
</dbReference>
<feature type="region of interest" description="Disordered" evidence="3">
    <location>
        <begin position="230"/>
        <end position="251"/>
    </location>
</feature>
<dbReference type="PROSITE" id="PS00330">
    <property type="entry name" value="HEMOLYSIN_CALCIUM"/>
    <property type="match status" value="8"/>
</dbReference>
<dbReference type="InterPro" id="IPR018511">
    <property type="entry name" value="Hemolysin-typ_Ca-bd_CS"/>
</dbReference>
<accession>A0A2L0H1K4</accession>
<dbReference type="InterPro" id="IPR001343">
    <property type="entry name" value="Hemolysn_Ca-bd"/>
</dbReference>
<dbReference type="InterPro" id="IPR050557">
    <property type="entry name" value="RTX_toxin/Mannuronan_C5-epim"/>
</dbReference>
<dbReference type="InterPro" id="IPR011049">
    <property type="entry name" value="Serralysin-like_metalloprot_C"/>
</dbReference>
<organism evidence="4 5">
    <name type="scientific">Rhizobium fredii</name>
    <name type="common">Sinorhizobium fredii</name>
    <dbReference type="NCBI Taxonomy" id="380"/>
    <lineage>
        <taxon>Bacteria</taxon>
        <taxon>Pseudomonadati</taxon>
        <taxon>Pseudomonadota</taxon>
        <taxon>Alphaproteobacteria</taxon>
        <taxon>Hyphomicrobiales</taxon>
        <taxon>Rhizobiaceae</taxon>
        <taxon>Sinorhizobium/Ensifer group</taxon>
        <taxon>Sinorhizobium</taxon>
    </lineage>
</organism>
<keyword evidence="4" id="KW-0378">Hydrolase</keyword>
<comment type="subcellular location">
    <subcellularLocation>
        <location evidence="1">Secreted</location>
    </subcellularLocation>
</comment>
<evidence type="ECO:0000256" key="1">
    <source>
        <dbReference type="ARBA" id="ARBA00004613"/>
    </source>
</evidence>
<name>A0A2L0H1K4_RHIFR</name>
<dbReference type="SUPFAM" id="SSF51120">
    <property type="entry name" value="beta-Roll"/>
    <property type="match status" value="6"/>
</dbReference>
<evidence type="ECO:0000256" key="2">
    <source>
        <dbReference type="ARBA" id="ARBA00022525"/>
    </source>
</evidence>
<keyword evidence="4" id="KW-0645">Protease</keyword>
<keyword evidence="2" id="KW-0964">Secreted</keyword>
<dbReference type="AlphaFoldDB" id="A0A2L0H1K4"/>
<dbReference type="PRINTS" id="PR00313">
    <property type="entry name" value="CABNDNGRPT"/>
</dbReference>